<dbReference type="NCBIfam" id="TIGR00229">
    <property type="entry name" value="sensory_box"/>
    <property type="match status" value="2"/>
</dbReference>
<keyword evidence="11" id="KW-1185">Reference proteome</keyword>
<comment type="catalytic activity">
    <reaction evidence="1">
        <text>ATP + protein L-histidine = ADP + protein N-phospho-L-histidine.</text>
        <dbReference type="EC" id="2.7.13.3"/>
    </reaction>
</comment>
<feature type="domain" description="PAC" evidence="9">
    <location>
        <begin position="89"/>
        <end position="139"/>
    </location>
</feature>
<accession>H8I6B9</accession>
<evidence type="ECO:0000256" key="1">
    <source>
        <dbReference type="ARBA" id="ARBA00000085"/>
    </source>
</evidence>
<dbReference type="InterPro" id="IPR035965">
    <property type="entry name" value="PAS-like_dom_sf"/>
</dbReference>
<evidence type="ECO:0000259" key="7">
    <source>
        <dbReference type="PROSITE" id="PS50109"/>
    </source>
</evidence>
<dbReference type="OrthoDB" id="124332at2157"/>
<dbReference type="InterPro" id="IPR052162">
    <property type="entry name" value="Sensor_kinase/Photoreceptor"/>
</dbReference>
<dbReference type="InterPro" id="IPR013655">
    <property type="entry name" value="PAS_fold_3"/>
</dbReference>
<dbReference type="SUPFAM" id="SSF55874">
    <property type="entry name" value="ATPase domain of HSP90 chaperone/DNA topoisomerase II/histidine kinase"/>
    <property type="match status" value="1"/>
</dbReference>
<sequence>MEKGLSMKVGGAFRDAMEIFKALFDSSSAGILVYQGEDTVYVNPAMAELEGYPLEERRWMKFWETVHPDFREAVRRRAEARQRGEAVPATNELKIIRKNGEQRWVTSSAGTFILDGRPAVILILQDITGLKHAEEALKKSQYILAKAQQIAHVGNWAWNLKTGALNWSEEVYRIFGYGPGEVKPTYEWVLSRVHPEDRAIMMCFAEDVAMLRRCSVDYRVLRPDGSIRYVNSVADKIIVGKSGEPERAYGINQDITERKKAEEALMAAKAEAELYVDLMGHDINNMNQITMGYLELAHNILDFEGKLGHDSIYLIERAIDSLNNSSKLIDNVRKLQRERMGMYGQEVLEVTGIIQEVVEQFKSVPNRKVTIDYRPAAKCHVKANSLLKDVFLNLVGNSIKHSTGPLNIAINVEVASYDGEDYCRVAVEDDGPGIPDALKQTLFNRLSLASTRVRGKGFGLCLIKSLIDDYRGKFWVEDRVPGDHTKGSRFVVLLPTYNVK</sequence>
<dbReference type="SMART" id="SM00086">
    <property type="entry name" value="PAC"/>
    <property type="match status" value="2"/>
</dbReference>
<dbReference type="STRING" id="1041930.Mtc_2386"/>
<dbReference type="eggNOG" id="arCOG02352">
    <property type="taxonomic scope" value="Archaea"/>
</dbReference>
<dbReference type="PANTHER" id="PTHR43304:SF1">
    <property type="entry name" value="PAC DOMAIN-CONTAINING PROTEIN"/>
    <property type="match status" value="1"/>
</dbReference>
<dbReference type="KEGG" id="mez:Mtc_2386"/>
<keyword evidence="5 10" id="KW-0418">Kinase</keyword>
<dbReference type="SUPFAM" id="SSF55785">
    <property type="entry name" value="PYP-like sensor domain (PAS domain)"/>
    <property type="match status" value="2"/>
</dbReference>
<gene>
    <name evidence="10" type="ordered locus">Mtc_2386</name>
</gene>
<dbReference type="InterPro" id="IPR000014">
    <property type="entry name" value="PAS"/>
</dbReference>
<dbReference type="Proteomes" id="UP000005233">
    <property type="component" value="Chromosome"/>
</dbReference>
<dbReference type="eggNOG" id="arCOG06515">
    <property type="taxonomic scope" value="Archaea"/>
</dbReference>
<keyword evidence="4" id="KW-0808">Transferase</keyword>
<dbReference type="InterPro" id="IPR003594">
    <property type="entry name" value="HATPase_dom"/>
</dbReference>
<keyword evidence="3" id="KW-0597">Phosphoprotein</keyword>
<dbReference type="Gene3D" id="3.30.565.10">
    <property type="entry name" value="Histidine kinase-like ATPase, C-terminal domain"/>
    <property type="match status" value="1"/>
</dbReference>
<dbReference type="Gene3D" id="3.30.450.20">
    <property type="entry name" value="PAS domain"/>
    <property type="match status" value="2"/>
</dbReference>
<dbReference type="Gene3D" id="2.10.70.100">
    <property type="match status" value="1"/>
</dbReference>
<name>H8I6B9_METCZ</name>
<dbReference type="InterPro" id="IPR005467">
    <property type="entry name" value="His_kinase_dom"/>
</dbReference>
<dbReference type="Pfam" id="PF02518">
    <property type="entry name" value="HATPase_c"/>
    <property type="match status" value="1"/>
</dbReference>
<dbReference type="GO" id="GO:0004673">
    <property type="term" value="F:protein histidine kinase activity"/>
    <property type="evidence" value="ECO:0007669"/>
    <property type="project" value="UniProtKB-EC"/>
</dbReference>
<dbReference type="SMART" id="SM00091">
    <property type="entry name" value="PAS"/>
    <property type="match status" value="2"/>
</dbReference>
<dbReference type="InterPro" id="IPR001610">
    <property type="entry name" value="PAC"/>
</dbReference>
<proteinExistence type="predicted"/>
<feature type="domain" description="PAS" evidence="8">
    <location>
        <begin position="35"/>
        <end position="85"/>
    </location>
</feature>
<dbReference type="PANTHER" id="PTHR43304">
    <property type="entry name" value="PHYTOCHROME-LIKE PROTEIN CPH1"/>
    <property type="match status" value="1"/>
</dbReference>
<protein>
    <recommendedName>
        <fullName evidence="2">histidine kinase</fullName>
        <ecNumber evidence="2">2.7.13.3</ecNumber>
    </recommendedName>
</protein>
<feature type="domain" description="Histidine kinase" evidence="7">
    <location>
        <begin position="278"/>
        <end position="498"/>
    </location>
</feature>
<evidence type="ECO:0000256" key="5">
    <source>
        <dbReference type="ARBA" id="ARBA00022777"/>
    </source>
</evidence>
<feature type="domain" description="PAC" evidence="9">
    <location>
        <begin position="214"/>
        <end position="267"/>
    </location>
</feature>
<dbReference type="SMART" id="SM00387">
    <property type="entry name" value="HATPase_c"/>
    <property type="match status" value="1"/>
</dbReference>
<evidence type="ECO:0000256" key="6">
    <source>
        <dbReference type="SAM" id="Coils"/>
    </source>
</evidence>
<dbReference type="Pfam" id="PF08447">
    <property type="entry name" value="PAS_3"/>
    <property type="match status" value="2"/>
</dbReference>
<keyword evidence="6" id="KW-0175">Coiled coil</keyword>
<dbReference type="CDD" id="cd00075">
    <property type="entry name" value="HATPase"/>
    <property type="match status" value="1"/>
</dbReference>
<dbReference type="PROSITE" id="PS50112">
    <property type="entry name" value="PAS"/>
    <property type="match status" value="1"/>
</dbReference>
<evidence type="ECO:0000256" key="3">
    <source>
        <dbReference type="ARBA" id="ARBA00022553"/>
    </source>
</evidence>
<evidence type="ECO:0000313" key="11">
    <source>
        <dbReference type="Proteomes" id="UP000005233"/>
    </source>
</evidence>
<evidence type="ECO:0000256" key="2">
    <source>
        <dbReference type="ARBA" id="ARBA00012438"/>
    </source>
</evidence>
<dbReference type="PROSITE" id="PS50109">
    <property type="entry name" value="HIS_KIN"/>
    <property type="match status" value="1"/>
</dbReference>
<evidence type="ECO:0000256" key="4">
    <source>
        <dbReference type="ARBA" id="ARBA00022679"/>
    </source>
</evidence>
<dbReference type="AlphaFoldDB" id="H8I6B9"/>
<evidence type="ECO:0000313" key="10">
    <source>
        <dbReference type="EMBL" id="AFD01117.1"/>
    </source>
</evidence>
<dbReference type="EC" id="2.7.13.3" evidence="2"/>
<feature type="coiled-coil region" evidence="6">
    <location>
        <begin position="251"/>
        <end position="278"/>
    </location>
</feature>
<evidence type="ECO:0000259" key="8">
    <source>
        <dbReference type="PROSITE" id="PS50112"/>
    </source>
</evidence>
<dbReference type="PROSITE" id="PS50113">
    <property type="entry name" value="PAC"/>
    <property type="match status" value="2"/>
</dbReference>
<reference evidence="10 11" key="1">
    <citation type="journal article" date="2012" name="J. Bacteriol.">
        <title>Complete genome sequence of a thermophilic methanogen, Methanocella conradii HZ254, isolated from Chinese rice field soil.</title>
        <authorList>
            <person name="Lu Z."/>
            <person name="Lu Y."/>
        </authorList>
    </citation>
    <scope>NUCLEOTIDE SEQUENCE [LARGE SCALE GENOMIC DNA]</scope>
    <source>
        <strain evidence="11">DSM 24694 / JCM 17849 / CGMCC 1.5162 / HZ254</strain>
    </source>
</reference>
<dbReference type="InterPro" id="IPR036890">
    <property type="entry name" value="HATPase_C_sf"/>
</dbReference>
<evidence type="ECO:0000259" key="9">
    <source>
        <dbReference type="PROSITE" id="PS50113"/>
    </source>
</evidence>
<dbReference type="CDD" id="cd00130">
    <property type="entry name" value="PAS"/>
    <property type="match status" value="2"/>
</dbReference>
<dbReference type="InterPro" id="IPR004358">
    <property type="entry name" value="Sig_transdc_His_kin-like_C"/>
</dbReference>
<dbReference type="InterPro" id="IPR000700">
    <property type="entry name" value="PAS-assoc_C"/>
</dbReference>
<dbReference type="EMBL" id="CP003243">
    <property type="protein sequence ID" value="AFD01117.1"/>
    <property type="molecule type" value="Genomic_DNA"/>
</dbReference>
<dbReference type="HOGENOM" id="CLU_000445_114_58_2"/>
<organism evidence="10 11">
    <name type="scientific">Methanocella conradii (strain DSM 24694 / JCM 17849 / CGMCC 1.5162 / HZ254)</name>
    <dbReference type="NCBI Taxonomy" id="1041930"/>
    <lineage>
        <taxon>Archaea</taxon>
        <taxon>Methanobacteriati</taxon>
        <taxon>Methanobacteriota</taxon>
        <taxon>Stenosarchaea group</taxon>
        <taxon>Methanomicrobia</taxon>
        <taxon>Methanocellales</taxon>
        <taxon>Methanocellaceae</taxon>
        <taxon>Methanocella</taxon>
    </lineage>
</organism>
<dbReference type="PRINTS" id="PR00344">
    <property type="entry name" value="BCTRLSENSOR"/>
</dbReference>